<comment type="similarity">
    <text evidence="1">Belongs to the carbon-nitrogen hydrolase superfamily. NIT1/NIT2 family.</text>
</comment>
<dbReference type="InterPro" id="IPR003010">
    <property type="entry name" value="C-N_Hydrolase"/>
</dbReference>
<evidence type="ECO:0000256" key="1">
    <source>
        <dbReference type="ARBA" id="ARBA00010613"/>
    </source>
</evidence>
<keyword evidence="3" id="KW-0378">Hydrolase</keyword>
<dbReference type="PANTHER" id="PTHR23088:SF27">
    <property type="entry name" value="DEAMINATED GLUTATHIONE AMIDASE"/>
    <property type="match status" value="1"/>
</dbReference>
<dbReference type="GO" id="GO:0016787">
    <property type="term" value="F:hydrolase activity"/>
    <property type="evidence" value="ECO:0007669"/>
    <property type="project" value="UniProtKB-KW"/>
</dbReference>
<evidence type="ECO:0000259" key="2">
    <source>
        <dbReference type="PROSITE" id="PS50263"/>
    </source>
</evidence>
<dbReference type="CDD" id="cd07197">
    <property type="entry name" value="nitrilase"/>
    <property type="match status" value="1"/>
</dbReference>
<dbReference type="PROSITE" id="PS50263">
    <property type="entry name" value="CN_HYDROLASE"/>
    <property type="match status" value="1"/>
</dbReference>
<comment type="caution">
    <text evidence="3">The sequence shown here is derived from an EMBL/GenBank/DDBJ whole genome shotgun (WGS) entry which is preliminary data.</text>
</comment>
<dbReference type="EMBL" id="BAAALF010000255">
    <property type="protein sequence ID" value="GAA1275070.1"/>
    <property type="molecule type" value="Genomic_DNA"/>
</dbReference>
<dbReference type="Proteomes" id="UP001500037">
    <property type="component" value="Unassembled WGS sequence"/>
</dbReference>
<proteinExistence type="inferred from homology"/>
<protein>
    <submittedName>
        <fullName evidence="3">Carbon-nitrogen hydrolase family protein</fullName>
    </submittedName>
</protein>
<name>A0ABP4HN31_9ACTN</name>
<evidence type="ECO:0000313" key="4">
    <source>
        <dbReference type="Proteomes" id="UP001500037"/>
    </source>
</evidence>
<dbReference type="SUPFAM" id="SSF56317">
    <property type="entry name" value="Carbon-nitrogen hydrolase"/>
    <property type="match status" value="1"/>
</dbReference>
<dbReference type="RefSeq" id="WP_344446538.1">
    <property type="nucleotide sequence ID" value="NZ_BAAALF010000255.1"/>
</dbReference>
<dbReference type="Pfam" id="PF00795">
    <property type="entry name" value="CN_hydrolase"/>
    <property type="match status" value="1"/>
</dbReference>
<dbReference type="InterPro" id="IPR036526">
    <property type="entry name" value="C-N_Hydrolase_sf"/>
</dbReference>
<dbReference type="Gene3D" id="3.60.110.10">
    <property type="entry name" value="Carbon-nitrogen hydrolase"/>
    <property type="match status" value="1"/>
</dbReference>
<feature type="domain" description="CN hydrolase" evidence="2">
    <location>
        <begin position="17"/>
        <end position="256"/>
    </location>
</feature>
<accession>A0ABP4HN31</accession>
<keyword evidence="4" id="KW-1185">Reference proteome</keyword>
<evidence type="ECO:0000313" key="3">
    <source>
        <dbReference type="EMBL" id="GAA1275070.1"/>
    </source>
</evidence>
<sequence>MITPPAERHDDLPTRPLRIAAAQAPVVRGDIAANAAQAAALIRRAAAEGARLVVFAEKFLTGYEAELISSDPLRYAVTADDPRLAPITTACRESGTIAVVGAVTRAADGLRVSALVVDATGTVAACYAKQHLFDAEVHHYLPGTAGCTLEVDGWRLGLGVCYDSGFPEHARAAALDGCHAYLVGALFSVGGGEQQVRVWFPARALDNTVYTLLANHVGHTGGWNTCGGSAVWGPDGRLLAQAAPEGTDLAVADLDPAQLRRVRADLRMLTEIAGRDAAVAAGPRNRHALS</sequence>
<gene>
    <name evidence="3" type="ORF">GCM10009665_72960</name>
</gene>
<organism evidence="3 4">
    <name type="scientific">Kitasatospora nipponensis</name>
    <dbReference type="NCBI Taxonomy" id="258049"/>
    <lineage>
        <taxon>Bacteria</taxon>
        <taxon>Bacillati</taxon>
        <taxon>Actinomycetota</taxon>
        <taxon>Actinomycetes</taxon>
        <taxon>Kitasatosporales</taxon>
        <taxon>Streptomycetaceae</taxon>
        <taxon>Kitasatospora</taxon>
    </lineage>
</organism>
<reference evidence="4" key="1">
    <citation type="journal article" date="2019" name="Int. J. Syst. Evol. Microbiol.">
        <title>The Global Catalogue of Microorganisms (GCM) 10K type strain sequencing project: providing services to taxonomists for standard genome sequencing and annotation.</title>
        <authorList>
            <consortium name="The Broad Institute Genomics Platform"/>
            <consortium name="The Broad Institute Genome Sequencing Center for Infectious Disease"/>
            <person name="Wu L."/>
            <person name="Ma J."/>
        </authorList>
    </citation>
    <scope>NUCLEOTIDE SEQUENCE [LARGE SCALE GENOMIC DNA]</scope>
    <source>
        <strain evidence="4">JCM 13004</strain>
    </source>
</reference>
<dbReference type="PANTHER" id="PTHR23088">
    <property type="entry name" value="NITRILASE-RELATED"/>
    <property type="match status" value="1"/>
</dbReference>